<protein>
    <submittedName>
        <fullName evidence="1">Uncharacterized protein</fullName>
    </submittedName>
</protein>
<reference evidence="1 2" key="1">
    <citation type="submission" date="2016-04" db="EMBL/GenBank/DDBJ databases">
        <title>Genome analyses suggest a sexual origin of heterokaryosis in a supposedly ancient asexual fungus.</title>
        <authorList>
            <person name="Ropars J."/>
            <person name="Sedzielewska K."/>
            <person name="Noel J."/>
            <person name="Charron P."/>
            <person name="Farinelli L."/>
            <person name="Marton T."/>
            <person name="Kruger M."/>
            <person name="Pelin A."/>
            <person name="Brachmann A."/>
            <person name="Corradi N."/>
        </authorList>
    </citation>
    <scope>NUCLEOTIDE SEQUENCE [LARGE SCALE GENOMIC DNA]</scope>
    <source>
        <strain evidence="1 2">A5</strain>
    </source>
</reference>
<dbReference type="OrthoDB" id="2414517at2759"/>
<dbReference type="AlphaFoldDB" id="A0A2I1E7U3"/>
<evidence type="ECO:0000313" key="1">
    <source>
        <dbReference type="EMBL" id="PKC15091.1"/>
    </source>
</evidence>
<sequence>MASKEHIRGVHKTPALENDGPKLVMLNDSGKFSPRNDQGLREMLHIFVSKNNLKFTMLLNALKTIFRLVVPKVCQLYGLGESDDPSLSVFPPFAC</sequence>
<name>A0A2I1E7U3_9GLOM</name>
<dbReference type="EMBL" id="LLXJ01000102">
    <property type="protein sequence ID" value="PKC15091.1"/>
    <property type="molecule type" value="Genomic_DNA"/>
</dbReference>
<reference evidence="1 2" key="2">
    <citation type="submission" date="2017-09" db="EMBL/GenBank/DDBJ databases">
        <title>Extensive intraspecific genome diversity in a model arbuscular mycorrhizal fungus.</title>
        <authorList>
            <person name="Chen E.C."/>
            <person name="Morin E."/>
            <person name="Beaudet D."/>
            <person name="Noel J."/>
            <person name="Ndikumana S."/>
            <person name="Charron P."/>
            <person name="St-Onge C."/>
            <person name="Giorgi J."/>
            <person name="Grigoriev I.V."/>
            <person name="Roux C."/>
            <person name="Martin F.M."/>
            <person name="Corradi N."/>
        </authorList>
    </citation>
    <scope>NUCLEOTIDE SEQUENCE [LARGE SCALE GENOMIC DNA]</scope>
    <source>
        <strain evidence="1 2">A5</strain>
    </source>
</reference>
<dbReference type="VEuPathDB" id="FungiDB:RhiirA1_189266"/>
<organism evidence="1 2">
    <name type="scientific">Rhizophagus irregularis</name>
    <dbReference type="NCBI Taxonomy" id="588596"/>
    <lineage>
        <taxon>Eukaryota</taxon>
        <taxon>Fungi</taxon>
        <taxon>Fungi incertae sedis</taxon>
        <taxon>Mucoromycota</taxon>
        <taxon>Glomeromycotina</taxon>
        <taxon>Glomeromycetes</taxon>
        <taxon>Glomerales</taxon>
        <taxon>Glomeraceae</taxon>
        <taxon>Rhizophagus</taxon>
    </lineage>
</organism>
<dbReference type="Proteomes" id="UP000232722">
    <property type="component" value="Unassembled WGS sequence"/>
</dbReference>
<proteinExistence type="predicted"/>
<accession>A0A2I1E7U3</accession>
<gene>
    <name evidence="1" type="ORF">RhiirA5_4761</name>
</gene>
<comment type="caution">
    <text evidence="1">The sequence shown here is derived from an EMBL/GenBank/DDBJ whole genome shotgun (WGS) entry which is preliminary data.</text>
</comment>
<evidence type="ECO:0000313" key="2">
    <source>
        <dbReference type="Proteomes" id="UP000232722"/>
    </source>
</evidence>